<keyword evidence="3" id="KW-0805">Transcription regulation</keyword>
<proteinExistence type="predicted"/>
<dbReference type="PROSITE" id="PS00676">
    <property type="entry name" value="SIGMA54_INTERACT_2"/>
    <property type="match status" value="1"/>
</dbReference>
<organism evidence="8 9">
    <name type="scientific">Desulfobotulus pelophilus</name>
    <dbReference type="NCBI Taxonomy" id="2823377"/>
    <lineage>
        <taxon>Bacteria</taxon>
        <taxon>Pseudomonadati</taxon>
        <taxon>Thermodesulfobacteriota</taxon>
        <taxon>Desulfobacteria</taxon>
        <taxon>Desulfobacterales</taxon>
        <taxon>Desulfobacteraceae</taxon>
        <taxon>Desulfobotulus</taxon>
    </lineage>
</organism>
<reference evidence="8 9" key="1">
    <citation type="submission" date="2022-11" db="EMBL/GenBank/DDBJ databases">
        <title>Desulfobotulus tamanensis H1 sp. nov. - anaerobic, alkaliphilic, sulphate reducing bacterium isolated from terrestrial mud volcano.</title>
        <authorList>
            <person name="Frolova A."/>
            <person name="Merkel A.Y."/>
            <person name="Slobodkin A.I."/>
        </authorList>
    </citation>
    <scope>NUCLEOTIDE SEQUENCE [LARGE SCALE GENOMIC DNA]</scope>
    <source>
        <strain evidence="8 9">H1</strain>
    </source>
</reference>
<dbReference type="Proteomes" id="UP001209681">
    <property type="component" value="Unassembled WGS sequence"/>
</dbReference>
<keyword evidence="2" id="KW-0067">ATP-binding</keyword>
<keyword evidence="9" id="KW-1185">Reference proteome</keyword>
<evidence type="ECO:0000313" key="9">
    <source>
        <dbReference type="Proteomes" id="UP001209681"/>
    </source>
</evidence>
<evidence type="ECO:0000259" key="7">
    <source>
        <dbReference type="PROSITE" id="PS50045"/>
    </source>
</evidence>
<dbReference type="PANTHER" id="PTHR32071">
    <property type="entry name" value="TRANSCRIPTIONAL REGULATORY PROTEIN"/>
    <property type="match status" value="1"/>
</dbReference>
<evidence type="ECO:0000256" key="4">
    <source>
        <dbReference type="ARBA" id="ARBA00023125"/>
    </source>
</evidence>
<dbReference type="Gene3D" id="3.40.50.300">
    <property type="entry name" value="P-loop containing nucleotide triphosphate hydrolases"/>
    <property type="match status" value="1"/>
</dbReference>
<dbReference type="InterPro" id="IPR002078">
    <property type="entry name" value="Sigma_54_int"/>
</dbReference>
<dbReference type="Gene3D" id="3.30.450.40">
    <property type="match status" value="1"/>
</dbReference>
<dbReference type="PROSITE" id="PS00675">
    <property type="entry name" value="SIGMA54_INTERACT_1"/>
    <property type="match status" value="1"/>
</dbReference>
<accession>A0ABT3N933</accession>
<dbReference type="SUPFAM" id="SSF46689">
    <property type="entry name" value="Homeodomain-like"/>
    <property type="match status" value="1"/>
</dbReference>
<name>A0ABT3N933_9BACT</name>
<gene>
    <name evidence="8" type="ORF">OOT00_08100</name>
</gene>
<evidence type="ECO:0000256" key="6">
    <source>
        <dbReference type="ARBA" id="ARBA00023163"/>
    </source>
</evidence>
<evidence type="ECO:0000256" key="3">
    <source>
        <dbReference type="ARBA" id="ARBA00023015"/>
    </source>
</evidence>
<keyword evidence="5" id="KW-0010">Activator</keyword>
<feature type="domain" description="Sigma-54 factor interaction" evidence="7">
    <location>
        <begin position="196"/>
        <end position="426"/>
    </location>
</feature>
<keyword evidence="4" id="KW-0238">DNA-binding</keyword>
<dbReference type="CDD" id="cd00009">
    <property type="entry name" value="AAA"/>
    <property type="match status" value="1"/>
</dbReference>
<protein>
    <submittedName>
        <fullName evidence="8">Sigma 54-interacting transcriptional regulator</fullName>
    </submittedName>
</protein>
<dbReference type="SUPFAM" id="SSF55781">
    <property type="entry name" value="GAF domain-like"/>
    <property type="match status" value="1"/>
</dbReference>
<evidence type="ECO:0000313" key="8">
    <source>
        <dbReference type="EMBL" id="MCW7753945.1"/>
    </source>
</evidence>
<dbReference type="Gene3D" id="1.10.8.60">
    <property type="match status" value="1"/>
</dbReference>
<dbReference type="InterPro" id="IPR025943">
    <property type="entry name" value="Sigma_54_int_dom_ATP-bd_2"/>
</dbReference>
<dbReference type="InterPro" id="IPR027417">
    <property type="entry name" value="P-loop_NTPase"/>
</dbReference>
<dbReference type="PROSITE" id="PS50045">
    <property type="entry name" value="SIGMA54_INTERACT_4"/>
    <property type="match status" value="1"/>
</dbReference>
<sequence>MNKNVFFREATLRICGRLDLQRAMENTLAYIQKIIPADALHIGLFDPATSMGRTIVRICPDHWPKVAANVPIPEAAVPRVTEEWRSDFSFGILNDAREEEPCIQELIGLFWPEDVSVLRTSLIMESRMIGMLLLAAAGCNRYDESHAELMGMLNEPFSIALTNALQYEEIVRLKEMLEEDNRYLHKELRHISGDRIIGSDFGLREVMQMVRQVAPLESPVLLLGETGTGKELLANALHAASPRHSGPFVKVNCGGLPEGLIDSELFGHEKGAFTGAVALKKGRFERADGGTLFLDEVAELPLGAQVRLLRVLQSREIERVGGTETIPVNVRIISATHRNLEQMVKEGGFREDLWFRLNVFPIMIPPLRQRNQDIPALLEYLVARKCKEMKITRKVHIPEGTMEFLRQHSWPGNIRELQNLVERGLIQSQARASGTAVLVLDMPRIPSLRPVMKNPDSSDEPILSFDDAAGRHIRRALEKTHGKIMGEDGAAALLGLHPSTLRGKMRKLGISKKEKS</sequence>
<keyword evidence="1" id="KW-0547">Nucleotide-binding</keyword>
<dbReference type="EMBL" id="JAPFPW010000008">
    <property type="protein sequence ID" value="MCW7753945.1"/>
    <property type="molecule type" value="Genomic_DNA"/>
</dbReference>
<dbReference type="InterPro" id="IPR058031">
    <property type="entry name" value="AAA_lid_NorR"/>
</dbReference>
<dbReference type="RefSeq" id="WP_265424815.1">
    <property type="nucleotide sequence ID" value="NZ_JAPFPW010000008.1"/>
</dbReference>
<dbReference type="Pfam" id="PF00158">
    <property type="entry name" value="Sigma54_activat"/>
    <property type="match status" value="1"/>
</dbReference>
<keyword evidence="6" id="KW-0804">Transcription</keyword>
<dbReference type="InterPro" id="IPR025944">
    <property type="entry name" value="Sigma_54_int_dom_CS"/>
</dbReference>
<dbReference type="InterPro" id="IPR009057">
    <property type="entry name" value="Homeodomain-like_sf"/>
</dbReference>
<evidence type="ECO:0000256" key="1">
    <source>
        <dbReference type="ARBA" id="ARBA00022741"/>
    </source>
</evidence>
<dbReference type="InterPro" id="IPR025662">
    <property type="entry name" value="Sigma_54_int_dom_ATP-bd_1"/>
</dbReference>
<evidence type="ECO:0000256" key="2">
    <source>
        <dbReference type="ARBA" id="ARBA00022840"/>
    </source>
</evidence>
<evidence type="ECO:0000256" key="5">
    <source>
        <dbReference type="ARBA" id="ARBA00023159"/>
    </source>
</evidence>
<dbReference type="SMART" id="SM00382">
    <property type="entry name" value="AAA"/>
    <property type="match status" value="1"/>
</dbReference>
<dbReference type="InterPro" id="IPR003593">
    <property type="entry name" value="AAA+_ATPase"/>
</dbReference>
<dbReference type="Gene3D" id="1.10.10.60">
    <property type="entry name" value="Homeodomain-like"/>
    <property type="match status" value="1"/>
</dbReference>
<dbReference type="SUPFAM" id="SSF52540">
    <property type="entry name" value="P-loop containing nucleoside triphosphate hydrolases"/>
    <property type="match status" value="1"/>
</dbReference>
<dbReference type="Pfam" id="PF25601">
    <property type="entry name" value="AAA_lid_14"/>
    <property type="match status" value="1"/>
</dbReference>
<comment type="caution">
    <text evidence="8">The sequence shown here is derived from an EMBL/GenBank/DDBJ whole genome shotgun (WGS) entry which is preliminary data.</text>
</comment>
<dbReference type="PANTHER" id="PTHR32071:SF117">
    <property type="entry name" value="PTS-DEPENDENT DIHYDROXYACETONE KINASE OPERON REGULATORY PROTEIN-RELATED"/>
    <property type="match status" value="1"/>
</dbReference>
<dbReference type="InterPro" id="IPR029016">
    <property type="entry name" value="GAF-like_dom_sf"/>
</dbReference>
<dbReference type="PROSITE" id="PS00688">
    <property type="entry name" value="SIGMA54_INTERACT_3"/>
    <property type="match status" value="1"/>
</dbReference>